<dbReference type="NCBIfam" id="TIGR00641">
    <property type="entry name" value="acid_CoA_mut_N"/>
    <property type="match status" value="1"/>
</dbReference>
<dbReference type="Proteomes" id="UP001235343">
    <property type="component" value="Unassembled WGS sequence"/>
</dbReference>
<dbReference type="PANTHER" id="PTHR48101">
    <property type="entry name" value="METHYLMALONYL-COA MUTASE, MITOCHONDRIAL-RELATED"/>
    <property type="match status" value="1"/>
</dbReference>
<dbReference type="RefSeq" id="WP_285931850.1">
    <property type="nucleotide sequence ID" value="NZ_JASTZU010000034.1"/>
</dbReference>
<gene>
    <name evidence="3" type="ORF">QQS35_09675</name>
</gene>
<dbReference type="InterPro" id="IPR006099">
    <property type="entry name" value="MeMalonylCoA_mutase_a/b_cat"/>
</dbReference>
<keyword evidence="1" id="KW-0413">Isomerase</keyword>
<evidence type="ECO:0000259" key="2">
    <source>
        <dbReference type="Pfam" id="PF01642"/>
    </source>
</evidence>
<organism evidence="3 4">
    <name type="scientific">Aquibacillus rhizosphaerae</name>
    <dbReference type="NCBI Taxonomy" id="3051431"/>
    <lineage>
        <taxon>Bacteria</taxon>
        <taxon>Bacillati</taxon>
        <taxon>Bacillota</taxon>
        <taxon>Bacilli</taxon>
        <taxon>Bacillales</taxon>
        <taxon>Bacillaceae</taxon>
        <taxon>Aquibacillus</taxon>
    </lineage>
</organism>
<accession>A0ABT7L4C7</accession>
<evidence type="ECO:0000256" key="1">
    <source>
        <dbReference type="ARBA" id="ARBA00023235"/>
    </source>
</evidence>
<dbReference type="Gene3D" id="3.20.20.240">
    <property type="entry name" value="Methylmalonyl-CoA mutase"/>
    <property type="match status" value="1"/>
</dbReference>
<dbReference type="PANTHER" id="PTHR48101:SF1">
    <property type="entry name" value="METHYLMALONYL-COA MUTASE, LARGE SUBUNIT"/>
    <property type="match status" value="1"/>
</dbReference>
<name>A0ABT7L4C7_9BACI</name>
<protein>
    <submittedName>
        <fullName evidence="3">Methylmalonyl-CoA mutase family protein</fullName>
    </submittedName>
</protein>
<sequence length="546" mass="62253">MEKNKNQKDLFHISIPFEKQKKLSFYTDSSIPIEKYYNPINQDNYFLDKIGYPGKYPYTRGIHPTMYRQKLWTIRQYAGFGSAYETNERFRYLLKEGQNALSVAFDLPTQLGYDSDHPLAEGEVGKVGVAIDTLHDMEKLFNDIRLDHISTSMTINAPAIILYCMYIAIAEKQGLSSEQITGTVQNDILKEYIARGTYIFPPKPSIRLTTDLLEYSHKHTPKFNSISISGYHIRESGSNAIQELAFTFANAMTYIDEALRRGIKVDEFASRLSFFFSASNDFFEEIAKFRAARRIWATIMKKQYQAKEPKCWQLRFHTQTAGSTLTKQDPDNNIIRVTLQALSAVLGGTQSLHTNAKDEASSLPNEDAAKTALRTQQIIAFESGVGSSVDPLGGSYYVEYLTNEIEKQVYEYINEIQRIGGTINAIETGYFHNEIQNVAYETYKQVENKEKTIVGVNKFDTDTKRELHTPRLFSSDHSQINSVNEVKKRRNELKVTRCLSDLRNAITTDENLVPFVLAAVKSYCTVGEICHVFREVFGSYSANEKT</sequence>
<keyword evidence="4" id="KW-1185">Reference proteome</keyword>
<dbReference type="SUPFAM" id="SSF51703">
    <property type="entry name" value="Cobalamin (vitamin B12)-dependent enzymes"/>
    <property type="match status" value="1"/>
</dbReference>
<dbReference type="EMBL" id="JASTZU010000034">
    <property type="protein sequence ID" value="MDL4840717.1"/>
    <property type="molecule type" value="Genomic_DNA"/>
</dbReference>
<evidence type="ECO:0000313" key="3">
    <source>
        <dbReference type="EMBL" id="MDL4840717.1"/>
    </source>
</evidence>
<comment type="caution">
    <text evidence="3">The sequence shown here is derived from an EMBL/GenBank/DDBJ whole genome shotgun (WGS) entry which is preliminary data.</text>
</comment>
<dbReference type="Pfam" id="PF01642">
    <property type="entry name" value="MM_CoA_mutase"/>
    <property type="match status" value="1"/>
</dbReference>
<dbReference type="InterPro" id="IPR006098">
    <property type="entry name" value="MMCoA_mutase_a_cat"/>
</dbReference>
<dbReference type="InterPro" id="IPR016176">
    <property type="entry name" value="Cbl-dep_enz_cat"/>
</dbReference>
<feature type="domain" description="Methylmalonyl-CoA mutase alpha/beta chain catalytic" evidence="2">
    <location>
        <begin position="27"/>
        <end position="538"/>
    </location>
</feature>
<proteinExistence type="predicted"/>
<evidence type="ECO:0000313" key="4">
    <source>
        <dbReference type="Proteomes" id="UP001235343"/>
    </source>
</evidence>
<reference evidence="3 4" key="1">
    <citation type="submission" date="2023-06" db="EMBL/GenBank/DDBJ databases">
        <title>Aquibacillus rhizosphaerae LR5S19.</title>
        <authorList>
            <person name="Sun J.-Q."/>
        </authorList>
    </citation>
    <scope>NUCLEOTIDE SEQUENCE [LARGE SCALE GENOMIC DNA]</scope>
    <source>
        <strain evidence="3 4">LR5S19</strain>
    </source>
</reference>